<sequence length="158" mass="17548">MVASKKRFLAAFLGVGALLSVVPAQAQTRSSDMEGTWIVQEKDGVFHIAPCPSESDRLCGWLIGMAYTDAEPEKDYRGVSECGMEIISSMKRRKNGHWHGKVLDPRTGRSYHANMWLAEDGTLKLRGYVGLALFGETQTWSRIANPTIGERCRMKRGG</sequence>
<keyword evidence="4" id="KW-1185">Reference proteome</keyword>
<dbReference type="RefSeq" id="WP_266116275.1">
    <property type="nucleotide sequence ID" value="NZ_JANIDY010000001.1"/>
</dbReference>
<comment type="caution">
    <text evidence="3">The sequence shown here is derived from an EMBL/GenBank/DDBJ whole genome shotgun (WGS) entry which is preliminary data.</text>
</comment>
<dbReference type="InterPro" id="IPR019223">
    <property type="entry name" value="DUF2147"/>
</dbReference>
<dbReference type="Gene3D" id="2.40.128.520">
    <property type="match status" value="1"/>
</dbReference>
<dbReference type="EMBL" id="JANIDY010000001">
    <property type="protein sequence ID" value="MCX5617812.1"/>
    <property type="molecule type" value="Genomic_DNA"/>
</dbReference>
<dbReference type="Proteomes" id="UP001165576">
    <property type="component" value="Unassembled WGS sequence"/>
</dbReference>
<dbReference type="Pfam" id="PF09917">
    <property type="entry name" value="DUF2147"/>
    <property type="match status" value="1"/>
</dbReference>
<feature type="chain" id="PRO_5046547312" evidence="1">
    <location>
        <begin position="27"/>
        <end position="158"/>
    </location>
</feature>
<feature type="domain" description="DUF2147" evidence="2">
    <location>
        <begin position="35"/>
        <end position="142"/>
    </location>
</feature>
<evidence type="ECO:0000313" key="4">
    <source>
        <dbReference type="Proteomes" id="UP001165576"/>
    </source>
</evidence>
<evidence type="ECO:0000256" key="1">
    <source>
        <dbReference type="SAM" id="SignalP"/>
    </source>
</evidence>
<name>A0ABT3WFE2_9PROT</name>
<dbReference type="PANTHER" id="PTHR36919">
    <property type="entry name" value="BLR1215 PROTEIN"/>
    <property type="match status" value="1"/>
</dbReference>
<protein>
    <submittedName>
        <fullName evidence="3">DUF2147 domain-containing protein</fullName>
    </submittedName>
</protein>
<evidence type="ECO:0000259" key="2">
    <source>
        <dbReference type="Pfam" id="PF09917"/>
    </source>
</evidence>
<dbReference type="PANTHER" id="PTHR36919:SF2">
    <property type="entry name" value="BLL6627 PROTEIN"/>
    <property type="match status" value="1"/>
</dbReference>
<feature type="signal peptide" evidence="1">
    <location>
        <begin position="1"/>
        <end position="26"/>
    </location>
</feature>
<keyword evidence="1" id="KW-0732">Signal</keyword>
<proteinExistence type="predicted"/>
<gene>
    <name evidence="3" type="ORF">NQF86_03870</name>
</gene>
<evidence type="ECO:0000313" key="3">
    <source>
        <dbReference type="EMBL" id="MCX5617812.1"/>
    </source>
</evidence>
<organism evidence="3 4">
    <name type="scientific">Bombella pluederhausensis</name>
    <dbReference type="NCBI Taxonomy" id="2967336"/>
    <lineage>
        <taxon>Bacteria</taxon>
        <taxon>Pseudomonadati</taxon>
        <taxon>Pseudomonadota</taxon>
        <taxon>Alphaproteobacteria</taxon>
        <taxon>Acetobacterales</taxon>
        <taxon>Acetobacteraceae</taxon>
        <taxon>Bombella</taxon>
    </lineage>
</organism>
<reference evidence="3" key="1">
    <citation type="submission" date="2022-07" db="EMBL/GenBank/DDBJ databases">
        <title>Bombella genomes.</title>
        <authorList>
            <person name="Harer L."/>
            <person name="Styblova S."/>
            <person name="Ehrmann M."/>
        </authorList>
    </citation>
    <scope>NUCLEOTIDE SEQUENCE</scope>
    <source>
        <strain evidence="3">TMW 2.2543</strain>
    </source>
</reference>
<accession>A0ABT3WFE2</accession>